<sequence>MEGASRTVCASARVAGGRPIGANINDEAPPSLISVLGMASRDPWRTYRRKAAARKLVPWVIYPAALIGMLNACSSACTPAQQETNSPQSLAAQQCGRNVVTAFLRSSSDDTSPAASYFDVSQIEFPKKASTIIAASPAPAGDQGDGAWLTTTAVTTAVDTQNWLQFVQLAKDANDKYQCSTIGTPAPFPGNSYGSPIAVEAQQDIPEDNDTAKTAIGFLRAWLSGDGDPQRFAKPDAFEPWLTAPYTSIKVNSITTNGSVPAKPTGKLTVTVSVSAQARYPQQLSYTLSLTADNGQWLVDSLKLMPPHKTDN</sequence>
<evidence type="ECO:0008006" key="3">
    <source>
        <dbReference type="Google" id="ProtNLM"/>
    </source>
</evidence>
<gene>
    <name evidence="1" type="ORF">MALV_58170</name>
</gene>
<dbReference type="Proteomes" id="UP000466906">
    <property type="component" value="Plasmid pJCM12272"/>
</dbReference>
<keyword evidence="1" id="KW-0614">Plasmid</keyword>
<proteinExistence type="predicted"/>
<organism evidence="1 2">
    <name type="scientific">Mycolicibacterium alvei</name>
    <dbReference type="NCBI Taxonomy" id="67081"/>
    <lineage>
        <taxon>Bacteria</taxon>
        <taxon>Bacillati</taxon>
        <taxon>Actinomycetota</taxon>
        <taxon>Actinomycetes</taxon>
        <taxon>Mycobacteriales</taxon>
        <taxon>Mycobacteriaceae</taxon>
        <taxon>Mycolicibacterium</taxon>
    </lineage>
</organism>
<dbReference type="AlphaFoldDB" id="A0A6N4V4P1"/>
<name>A0A6N4V4P1_9MYCO</name>
<accession>A0A6N4V4P1</accession>
<geneLocation type="plasmid" evidence="1 2">
    <name>pJCM12272</name>
</geneLocation>
<protein>
    <recommendedName>
        <fullName evidence="3">Conjugative transposon protein TcpC</fullName>
    </recommendedName>
</protein>
<keyword evidence="2" id="KW-1185">Reference proteome</keyword>
<evidence type="ECO:0000313" key="2">
    <source>
        <dbReference type="Proteomes" id="UP000466906"/>
    </source>
</evidence>
<reference evidence="1 2" key="1">
    <citation type="journal article" date="2019" name="Emerg. Microbes Infect.">
        <title>Comprehensive subspecies identification of 175 nontuberculous mycobacteria species based on 7547 genomic profiles.</title>
        <authorList>
            <person name="Matsumoto Y."/>
            <person name="Kinjo T."/>
            <person name="Motooka D."/>
            <person name="Nabeya D."/>
            <person name="Jung N."/>
            <person name="Uechi K."/>
            <person name="Horii T."/>
            <person name="Iida T."/>
            <person name="Fujita J."/>
            <person name="Nakamura S."/>
        </authorList>
    </citation>
    <scope>NUCLEOTIDE SEQUENCE [LARGE SCALE GENOMIC DNA]</scope>
    <source>
        <strain evidence="1 2">JCM 12272</strain>
        <plasmid evidence="1">pJCM12272</plasmid>
    </source>
</reference>
<dbReference type="EMBL" id="AP022566">
    <property type="protein sequence ID" value="BBX30692.1"/>
    <property type="molecule type" value="Genomic_DNA"/>
</dbReference>
<evidence type="ECO:0000313" key="1">
    <source>
        <dbReference type="EMBL" id="BBX30692.1"/>
    </source>
</evidence>
<dbReference type="KEGG" id="malv:MALV_58170"/>